<dbReference type="SUPFAM" id="SSF111126">
    <property type="entry name" value="Ligand-binding domain in the NO signalling and Golgi transport"/>
    <property type="match status" value="1"/>
</dbReference>
<evidence type="ECO:0000313" key="10">
    <source>
        <dbReference type="EMBL" id="SGZ49280.1"/>
    </source>
</evidence>
<keyword evidence="4 8" id="KW-0813">Transport</keyword>
<dbReference type="Gene3D" id="3.30.1380.20">
    <property type="entry name" value="Trafficking protein particle complex subunit 3"/>
    <property type="match status" value="1"/>
</dbReference>
<evidence type="ECO:0000313" key="9">
    <source>
        <dbReference type="EMBL" id="SGZ47477.1"/>
    </source>
</evidence>
<dbReference type="InterPro" id="IPR007194">
    <property type="entry name" value="TRAPP_component"/>
</dbReference>
<evidence type="ECO:0000313" key="11">
    <source>
        <dbReference type="Proteomes" id="UP000182259"/>
    </source>
</evidence>
<dbReference type="InterPro" id="IPR016721">
    <property type="entry name" value="Bet3"/>
</dbReference>
<evidence type="ECO:0000313" key="12">
    <source>
        <dbReference type="Proteomes" id="UP000182334"/>
    </source>
</evidence>
<dbReference type="Pfam" id="PF04051">
    <property type="entry name" value="TRAPP"/>
    <property type="match status" value="1"/>
</dbReference>
<keyword evidence="7 8" id="KW-0333">Golgi apparatus</keyword>
<dbReference type="CDD" id="cd14942">
    <property type="entry name" value="TRAPPC3_bet3"/>
    <property type="match status" value="1"/>
</dbReference>
<sequence length="179" mass="20365">MAFANRQNTELFTLAYGSVVAQLCRDFNNNYVEVNQQLDKMGYNIGMRLIEEFLARTGAQRCGTFKETADMITKVGFKMFLNIVPAVENFSSDGKSFSIVLTENPLAEFVELPVTLDPKIQKELWYSQLYCGVLRGALQMVQLDTDVYFVRDALRGDEKTEIRVKLNRILKDEVPAGED</sequence>
<dbReference type="Proteomes" id="UP000182259">
    <property type="component" value="Chromosome I"/>
</dbReference>
<dbReference type="Proteomes" id="UP000182334">
    <property type="component" value="Chromosome I"/>
</dbReference>
<dbReference type="GO" id="GO:0016236">
    <property type="term" value="P:macroautophagy"/>
    <property type="evidence" value="ECO:0007669"/>
    <property type="project" value="UniProtKB-ARBA"/>
</dbReference>
<dbReference type="EMBL" id="LT635764">
    <property type="protein sequence ID" value="SGZ49280.1"/>
    <property type="molecule type" value="Genomic_DNA"/>
</dbReference>
<dbReference type="GO" id="GO:0005783">
    <property type="term" value="C:endoplasmic reticulum"/>
    <property type="evidence" value="ECO:0007669"/>
    <property type="project" value="UniProtKB-SubCell"/>
</dbReference>
<evidence type="ECO:0000256" key="1">
    <source>
        <dbReference type="ARBA" id="ARBA00004222"/>
    </source>
</evidence>
<reference evidence="11 12" key="1">
    <citation type="submission" date="2016-10" db="EMBL/GenBank/DDBJ databases">
        <authorList>
            <person name="de Groot N.N."/>
        </authorList>
    </citation>
    <scope>NUCLEOTIDE SEQUENCE [LARGE SCALE GENOMIC DNA]</scope>
    <source>
        <strain evidence="9 12">CBS 141442</strain>
        <strain evidence="10 11">PYCC 4715</strain>
    </source>
</reference>
<keyword evidence="5" id="KW-0256">Endoplasmic reticulum</keyword>
<evidence type="ECO:0000256" key="8">
    <source>
        <dbReference type="PIRNR" id="PIRNR018293"/>
    </source>
</evidence>
<keyword evidence="6 8" id="KW-0931">ER-Golgi transport</keyword>
<accession>A0A1L0BDX7</accession>
<evidence type="ECO:0000256" key="4">
    <source>
        <dbReference type="ARBA" id="ARBA00022448"/>
    </source>
</evidence>
<dbReference type="STRING" id="45354.A0A1L0BDX7"/>
<evidence type="ECO:0000256" key="5">
    <source>
        <dbReference type="ARBA" id="ARBA00022824"/>
    </source>
</evidence>
<protein>
    <recommendedName>
        <fullName evidence="8">Trafficking protein particle complex subunit BET3</fullName>
    </recommendedName>
</protein>
<name>A0A1L0BDX7_9ASCO</name>
<dbReference type="InterPro" id="IPR024096">
    <property type="entry name" value="NO_sig/Golgi_transp_ligand-bd"/>
</dbReference>
<gene>
    <name evidence="10" type="ORF">SAMEA4029009_CIC11G00000000278</name>
    <name evidence="9" type="ORF">SAMEA4029010_CIC11G00000002102</name>
</gene>
<dbReference type="AlphaFoldDB" id="A0A1L0BDX7"/>
<evidence type="ECO:0000256" key="3">
    <source>
        <dbReference type="ARBA" id="ARBA00006218"/>
    </source>
</evidence>
<evidence type="ECO:0000256" key="2">
    <source>
        <dbReference type="ARBA" id="ARBA00004240"/>
    </source>
</evidence>
<dbReference type="GO" id="GO:0030008">
    <property type="term" value="C:TRAPP complex"/>
    <property type="evidence" value="ECO:0007669"/>
    <property type="project" value="InterPro"/>
</dbReference>
<comment type="subcellular location">
    <subcellularLocation>
        <location evidence="2">Endoplasmic reticulum</location>
    </subcellularLocation>
    <subcellularLocation>
        <location evidence="1 8">Golgi apparatus</location>
        <location evidence="1 8">cis-Golgi network</location>
    </subcellularLocation>
</comment>
<dbReference type="GO" id="GO:0005794">
    <property type="term" value="C:Golgi apparatus"/>
    <property type="evidence" value="ECO:0007669"/>
    <property type="project" value="UniProtKB-SubCell"/>
</dbReference>
<dbReference type="GO" id="GO:0048193">
    <property type="term" value="P:Golgi vesicle transport"/>
    <property type="evidence" value="ECO:0007669"/>
    <property type="project" value="InterPro"/>
</dbReference>
<dbReference type="PIRSF" id="PIRSF018293">
    <property type="entry name" value="TRAPP_I_complex_Bet3"/>
    <property type="match status" value="1"/>
</dbReference>
<proteinExistence type="inferred from homology"/>
<dbReference type="EMBL" id="LT635756">
    <property type="protein sequence ID" value="SGZ47477.1"/>
    <property type="molecule type" value="Genomic_DNA"/>
</dbReference>
<evidence type="ECO:0000256" key="7">
    <source>
        <dbReference type="ARBA" id="ARBA00023034"/>
    </source>
</evidence>
<evidence type="ECO:0000256" key="6">
    <source>
        <dbReference type="ARBA" id="ARBA00022892"/>
    </source>
</evidence>
<dbReference type="PANTHER" id="PTHR13048">
    <property type="entry name" value="TRAFFICKING PROTEIN PARTICLE COMPLEX SUBUNIT 3"/>
    <property type="match status" value="1"/>
</dbReference>
<keyword evidence="12" id="KW-1185">Reference proteome</keyword>
<dbReference type="FunFam" id="3.30.1380.20:FF:000001">
    <property type="entry name" value="Trafficking protein particle complex subunit BET3"/>
    <property type="match status" value="1"/>
</dbReference>
<comment type="similarity">
    <text evidence="3 8">Belongs to the TRAPP small subunits family. BET3 subfamily.</text>
</comment>
<dbReference type="OrthoDB" id="10262857at2759"/>
<organism evidence="10 11">
    <name type="scientific">Sungouiella intermedia</name>
    <dbReference type="NCBI Taxonomy" id="45354"/>
    <lineage>
        <taxon>Eukaryota</taxon>
        <taxon>Fungi</taxon>
        <taxon>Dikarya</taxon>
        <taxon>Ascomycota</taxon>
        <taxon>Saccharomycotina</taxon>
        <taxon>Pichiomycetes</taxon>
        <taxon>Metschnikowiaceae</taxon>
        <taxon>Sungouiella</taxon>
    </lineage>
</organism>